<evidence type="ECO:0000313" key="3">
    <source>
        <dbReference type="Proteomes" id="UP000525298"/>
    </source>
</evidence>
<dbReference type="InterPro" id="IPR002514">
    <property type="entry name" value="Transposase_8"/>
</dbReference>
<evidence type="ECO:0000313" key="2">
    <source>
        <dbReference type="EMBL" id="MBA2882702.1"/>
    </source>
</evidence>
<dbReference type="InterPro" id="IPR009057">
    <property type="entry name" value="Homeodomain-like_sf"/>
</dbReference>
<dbReference type="GO" id="GO:0004803">
    <property type="term" value="F:transposase activity"/>
    <property type="evidence" value="ECO:0007669"/>
    <property type="project" value="InterPro"/>
</dbReference>
<comment type="caution">
    <text evidence="2">The sequence shown here is derived from an EMBL/GenBank/DDBJ whole genome shotgun (WGS) entry which is preliminary data.</text>
</comment>
<keyword evidence="3" id="KW-1185">Reference proteome</keyword>
<dbReference type="Gene3D" id="1.10.10.60">
    <property type="entry name" value="Homeodomain-like"/>
    <property type="match status" value="1"/>
</dbReference>
<reference evidence="2 3" key="1">
    <citation type="submission" date="2020-07" db="EMBL/GenBank/DDBJ databases">
        <title>Genomic Encyclopedia of Type Strains, Phase IV (KMG-IV): sequencing the most valuable type-strain genomes for metagenomic binning, comparative biology and taxonomic classification.</title>
        <authorList>
            <person name="Goeker M."/>
        </authorList>
    </citation>
    <scope>NUCLEOTIDE SEQUENCE [LARGE SCALE GENOMIC DNA]</scope>
    <source>
        <strain evidence="2 3">DSM 17721</strain>
    </source>
</reference>
<sequence>MKRKKFSKEFKAKVAVEALKGQRTVNELAQEFGVHVSQINRWKKELLESAPEVFGQNKEREAKRMEMEKDQLYRKVGQLQVEIDWLKKKFGHLS</sequence>
<dbReference type="AlphaFoldDB" id="A0A7W0CBP2"/>
<name>A0A7W0CBP2_9BACT</name>
<dbReference type="SUPFAM" id="SSF46689">
    <property type="entry name" value="Homeodomain-like"/>
    <property type="match status" value="1"/>
</dbReference>
<dbReference type="GO" id="GO:0003677">
    <property type="term" value="F:DNA binding"/>
    <property type="evidence" value="ECO:0007669"/>
    <property type="project" value="InterPro"/>
</dbReference>
<accession>A0A7W0CBP2</accession>
<proteinExistence type="predicted"/>
<dbReference type="Pfam" id="PF01527">
    <property type="entry name" value="HTH_Tnp_1"/>
    <property type="match status" value="1"/>
</dbReference>
<gene>
    <name evidence="2" type="ORF">HNR65_003056</name>
</gene>
<organism evidence="2 3">
    <name type="scientific">Desulfosalsimonas propionicica</name>
    <dbReference type="NCBI Taxonomy" id="332175"/>
    <lineage>
        <taxon>Bacteria</taxon>
        <taxon>Pseudomonadati</taxon>
        <taxon>Thermodesulfobacteriota</taxon>
        <taxon>Desulfobacteria</taxon>
        <taxon>Desulfobacterales</taxon>
        <taxon>Desulfosalsimonadaceae</taxon>
        <taxon>Desulfosalsimonas</taxon>
    </lineage>
</organism>
<dbReference type="EMBL" id="JACDUS010000011">
    <property type="protein sequence ID" value="MBA2882702.1"/>
    <property type="molecule type" value="Genomic_DNA"/>
</dbReference>
<dbReference type="Proteomes" id="UP000525298">
    <property type="component" value="Unassembled WGS sequence"/>
</dbReference>
<protein>
    <submittedName>
        <fullName evidence="2">Transposase</fullName>
    </submittedName>
</protein>
<keyword evidence="1" id="KW-0175">Coiled coil</keyword>
<evidence type="ECO:0000256" key="1">
    <source>
        <dbReference type="SAM" id="Coils"/>
    </source>
</evidence>
<dbReference type="GO" id="GO:0006313">
    <property type="term" value="P:DNA transposition"/>
    <property type="evidence" value="ECO:0007669"/>
    <property type="project" value="InterPro"/>
</dbReference>
<feature type="coiled-coil region" evidence="1">
    <location>
        <begin position="55"/>
        <end position="82"/>
    </location>
</feature>